<dbReference type="AlphaFoldDB" id="A0A426Z789"/>
<evidence type="ECO:0000313" key="10">
    <source>
        <dbReference type="Proteomes" id="UP000287651"/>
    </source>
</evidence>
<keyword evidence="3" id="KW-0805">Transcription regulation</keyword>
<comment type="subcellular location">
    <subcellularLocation>
        <location evidence="1">Nucleus</location>
    </subcellularLocation>
</comment>
<dbReference type="SMART" id="SM00717">
    <property type="entry name" value="SANT"/>
    <property type="match status" value="1"/>
</dbReference>
<sequence>MEVRRGPWTLDEDTLLTHYIACHGEGRWNLLAKCSAISSHQTFGSIHRWSRIAQQLPGRTDNEIKNYWRTRVQKQARKMKVDANSTMFRDALRCHWTPRLLEKIGSSQTMQNFVANTNAPTTDQAQLTSCSTVLPQVPVAMSDPNSVTFDQLSSISSSMNNAYDLDAWDLTPMPASDHHTVANNDCGSGVGDGLWCMDELYDMFKSSLSGAETEVPFACII</sequence>
<evidence type="ECO:0000313" key="9">
    <source>
        <dbReference type="EMBL" id="RRT59854.1"/>
    </source>
</evidence>
<name>A0A426Z789_ENSVE</name>
<accession>A0A426Z789</accession>
<evidence type="ECO:0000256" key="4">
    <source>
        <dbReference type="ARBA" id="ARBA00023125"/>
    </source>
</evidence>
<dbReference type="Proteomes" id="UP000287651">
    <property type="component" value="Unassembled WGS sequence"/>
</dbReference>
<dbReference type="Pfam" id="PF00249">
    <property type="entry name" value="Myb_DNA-binding"/>
    <property type="match status" value="1"/>
</dbReference>
<feature type="domain" description="HTH myb-type" evidence="8">
    <location>
        <begin position="1"/>
        <end position="76"/>
    </location>
</feature>
<evidence type="ECO:0000256" key="5">
    <source>
        <dbReference type="ARBA" id="ARBA00023163"/>
    </source>
</evidence>
<reference evidence="9 10" key="1">
    <citation type="journal article" date="2014" name="Agronomy (Basel)">
        <title>A Draft Genome Sequence for Ensete ventricosum, the Drought-Tolerant Tree Against Hunger.</title>
        <authorList>
            <person name="Harrison J."/>
            <person name="Moore K.A."/>
            <person name="Paszkiewicz K."/>
            <person name="Jones T."/>
            <person name="Grant M."/>
            <person name="Ambacheew D."/>
            <person name="Muzemil S."/>
            <person name="Studholme D.J."/>
        </authorList>
    </citation>
    <scope>NUCLEOTIDE SEQUENCE [LARGE SCALE GENOMIC DNA]</scope>
</reference>
<comment type="caution">
    <text evidence="9">The sequence shown here is derived from an EMBL/GenBank/DDBJ whole genome shotgun (WGS) entry which is preliminary data.</text>
</comment>
<evidence type="ECO:0000256" key="2">
    <source>
        <dbReference type="ARBA" id="ARBA00022737"/>
    </source>
</evidence>
<dbReference type="GO" id="GO:0003700">
    <property type="term" value="F:DNA-binding transcription factor activity"/>
    <property type="evidence" value="ECO:0007669"/>
    <property type="project" value="InterPro"/>
</dbReference>
<dbReference type="InterPro" id="IPR009057">
    <property type="entry name" value="Homeodomain-like_sf"/>
</dbReference>
<keyword evidence="4" id="KW-0238">DNA-binding</keyword>
<dbReference type="GO" id="GO:0005634">
    <property type="term" value="C:nucleus"/>
    <property type="evidence" value="ECO:0007669"/>
    <property type="project" value="UniProtKB-SubCell"/>
</dbReference>
<dbReference type="GO" id="GO:0043565">
    <property type="term" value="F:sequence-specific DNA binding"/>
    <property type="evidence" value="ECO:0007669"/>
    <property type="project" value="InterPro"/>
</dbReference>
<dbReference type="SUPFAM" id="SSF46689">
    <property type="entry name" value="Homeodomain-like"/>
    <property type="match status" value="1"/>
</dbReference>
<gene>
    <name evidence="9" type="ORF">B296_00014971</name>
</gene>
<keyword evidence="2" id="KW-0677">Repeat</keyword>
<protein>
    <submittedName>
        <fullName evidence="9">Uncharacterized protein</fullName>
    </submittedName>
</protein>
<dbReference type="InterPro" id="IPR017930">
    <property type="entry name" value="Myb_dom"/>
</dbReference>
<keyword evidence="5" id="KW-0804">Transcription</keyword>
<proteinExistence type="predicted"/>
<evidence type="ECO:0000256" key="6">
    <source>
        <dbReference type="ARBA" id="ARBA00023242"/>
    </source>
</evidence>
<dbReference type="InterPro" id="IPR044676">
    <property type="entry name" value="EOBI/EOBII-like_plant"/>
</dbReference>
<evidence type="ECO:0000259" key="8">
    <source>
        <dbReference type="PROSITE" id="PS51294"/>
    </source>
</evidence>
<dbReference type="PROSITE" id="PS51294">
    <property type="entry name" value="HTH_MYB"/>
    <property type="match status" value="1"/>
</dbReference>
<dbReference type="PANTHER" id="PTHR45675:SF30">
    <property type="entry name" value="TRANSCRIPTION FACTOR MYB62"/>
    <property type="match status" value="1"/>
</dbReference>
<dbReference type="PANTHER" id="PTHR45675">
    <property type="entry name" value="MYB TRANSCRIPTION FACTOR-RELATED-RELATED"/>
    <property type="match status" value="1"/>
</dbReference>
<dbReference type="EMBL" id="AMZH03008039">
    <property type="protein sequence ID" value="RRT59854.1"/>
    <property type="molecule type" value="Genomic_DNA"/>
</dbReference>
<dbReference type="Gene3D" id="1.10.10.60">
    <property type="entry name" value="Homeodomain-like"/>
    <property type="match status" value="2"/>
</dbReference>
<feature type="domain" description="Myb-like" evidence="7">
    <location>
        <begin position="1"/>
        <end position="72"/>
    </location>
</feature>
<dbReference type="InterPro" id="IPR001005">
    <property type="entry name" value="SANT/Myb"/>
</dbReference>
<dbReference type="CDD" id="cd00167">
    <property type="entry name" value="SANT"/>
    <property type="match status" value="1"/>
</dbReference>
<evidence type="ECO:0000256" key="3">
    <source>
        <dbReference type="ARBA" id="ARBA00023015"/>
    </source>
</evidence>
<evidence type="ECO:0000256" key="1">
    <source>
        <dbReference type="ARBA" id="ARBA00004123"/>
    </source>
</evidence>
<organism evidence="9 10">
    <name type="scientific">Ensete ventricosum</name>
    <name type="common">Abyssinian banana</name>
    <name type="synonym">Musa ensete</name>
    <dbReference type="NCBI Taxonomy" id="4639"/>
    <lineage>
        <taxon>Eukaryota</taxon>
        <taxon>Viridiplantae</taxon>
        <taxon>Streptophyta</taxon>
        <taxon>Embryophyta</taxon>
        <taxon>Tracheophyta</taxon>
        <taxon>Spermatophyta</taxon>
        <taxon>Magnoliopsida</taxon>
        <taxon>Liliopsida</taxon>
        <taxon>Zingiberales</taxon>
        <taxon>Musaceae</taxon>
        <taxon>Ensete</taxon>
    </lineage>
</organism>
<dbReference type="PROSITE" id="PS50090">
    <property type="entry name" value="MYB_LIKE"/>
    <property type="match status" value="1"/>
</dbReference>
<evidence type="ECO:0000259" key="7">
    <source>
        <dbReference type="PROSITE" id="PS50090"/>
    </source>
</evidence>
<keyword evidence="6" id="KW-0539">Nucleus</keyword>